<feature type="compositionally biased region" description="Basic and acidic residues" evidence="2">
    <location>
        <begin position="1110"/>
        <end position="1126"/>
    </location>
</feature>
<dbReference type="GO" id="GO:0031380">
    <property type="term" value="C:nuclear RNA-directed RNA polymerase complex"/>
    <property type="evidence" value="ECO:0007669"/>
    <property type="project" value="TreeGrafter"/>
</dbReference>
<dbReference type="AlphaFoldDB" id="A0AAN8EEU7"/>
<dbReference type="SUPFAM" id="SSF52540">
    <property type="entry name" value="P-loop containing nucleoside triphosphate hydrolases"/>
    <property type="match status" value="1"/>
</dbReference>
<dbReference type="InterPro" id="IPR045055">
    <property type="entry name" value="DNA2/NAM7-like"/>
</dbReference>
<dbReference type="PANTHER" id="PTHR10887:SF341">
    <property type="entry name" value="NFX1-TYPE ZINC FINGER-CONTAINING PROTEIN 1"/>
    <property type="match status" value="1"/>
</dbReference>
<dbReference type="CDD" id="cd06008">
    <property type="entry name" value="NF-X1-zinc-finger"/>
    <property type="match status" value="1"/>
</dbReference>
<feature type="compositionally biased region" description="Basic residues" evidence="2">
    <location>
        <begin position="7"/>
        <end position="17"/>
    </location>
</feature>
<dbReference type="Pfam" id="PF13087">
    <property type="entry name" value="AAA_12"/>
    <property type="match status" value="1"/>
</dbReference>
<sequence length="1248" mass="141646">MADRGGGRGRGRGRGRGGGRGNDRRQGYGDARYINGDTNGEMNAHLTERFKGSARRNGSDRESANNSSKILVNPDVAKYVQAQEAICEKAEPGDWLAMPEIPPSSEVCLPEGASIVLPRNRIDQPWSKPERYLKAHYKLLREDAIAPLREAVDRFRKDPQRMDDNETRIYEQVRVVGLTFTFKGIASRIRFSTARSGRNIQWSSSKRLTSGTLVALTPKDNNFETKCILAVVAARPMQNLESDVAPEVDILFGDPNDLEIDSQNSYIMIEATQGYYEAYRHTLRALQKQSQELFPLAEHICKLDPNVEAPDYVKQMSERDITPAADDLTRDAFRNVDILKSWPSAPSSTLDQTQWAAMRDILTRKLAIIQGPPGTGKTHVSKIAIDILLKNKTHGDAPIIVACQTNHALDQLLSFINEFEPNFIRLGGRSVHAVVKPRALHEVRRNENIEDLQRSCFQKARRDNNIEIMKLKTLLTPVRGDESSTSPKPMTADILCDLNVITEQQRKSLAAGAEQWVRTDTSTDEPLQVWLGQAVSPFVPRYAQDSFGFEEAEEDLELEQLKELEAEMGVADEEDFELLKGEWLPLAMGYTCSPPTSQAFDQAKRMLDTVTDLCRVPEYLKGAMYLIMQEKAKKTVKYRLRELAQAYEKTTTQIQIGRWERDLAYLSKASIIGMTTTGLSKYRALVSALKPKIVLIEEAAEVLEAPVGVACVESIEHLILVGDHQQLQAHCSVRELEGEPYHLNISMFERLVRNKIPHKTLLRQRRMEPEFRELIAPIYPELQDHPSVVTRSRTQWGLGQNYSWFYNHDNHELQDESMSTFNEYEARMVAKFYRHLMRNRVPAAAITVLSFYNGQRKKILRYLKDDPGTASVYNRVKTVDSYQGEENYIVLLSLVRSNISGKIGFLDINNRIVVALSRAQYGFYIFGNGPFLAEHNEVWDYVEMLMYKKGKSGNYIPLICANHGNETRVKHVEDFDALNGGCAQLCGGVLTCGHPCPLRCHPSPHEWVNCHRKCTKELECGHFCMKQCSDDCGCECEAYRRFEEEARGGPIPDTTPQWNELAKGSLTEENLSRVSYAANGNSASTRLVADEDDFVETKSVQQRVSNLPKETTREKQGGRVRYEQHWQNEPPSKPPTQALNQLRANGKQEESRHSIKEGKKREVAERQPRGPPAWGSTGFDGANDQVNDWQEAKENKIAEPVEEVNLMTWDQEPVERSNNAFEEWLDPEQLQFQREQEQQVKEMGAAFW</sequence>
<keyword evidence="1" id="KW-0378">Hydrolase</keyword>
<dbReference type="InterPro" id="IPR041677">
    <property type="entry name" value="DNA2/NAM7_AAA_11"/>
</dbReference>
<dbReference type="InterPro" id="IPR057373">
    <property type="entry name" value="ZNFX1"/>
</dbReference>
<protein>
    <submittedName>
        <fullName evidence="6">Uncharacterized protein</fullName>
    </submittedName>
</protein>
<feature type="domain" description="ZNFX1" evidence="5">
    <location>
        <begin position="163"/>
        <end position="272"/>
    </location>
</feature>
<evidence type="ECO:0000256" key="2">
    <source>
        <dbReference type="SAM" id="MobiDB-lite"/>
    </source>
</evidence>
<evidence type="ECO:0000259" key="5">
    <source>
        <dbReference type="Pfam" id="PF25396"/>
    </source>
</evidence>
<dbReference type="CDD" id="cd18808">
    <property type="entry name" value="SF1_C_Upf1"/>
    <property type="match status" value="1"/>
</dbReference>
<feature type="compositionally biased region" description="Polar residues" evidence="2">
    <location>
        <begin position="1127"/>
        <end position="1143"/>
    </location>
</feature>
<dbReference type="Gene3D" id="3.40.50.300">
    <property type="entry name" value="P-loop containing nucleotide triphosphate hydrolases"/>
    <property type="match status" value="3"/>
</dbReference>
<proteinExistence type="predicted"/>
<dbReference type="InterPro" id="IPR047187">
    <property type="entry name" value="SF1_C_Upf1"/>
</dbReference>
<evidence type="ECO:0000313" key="7">
    <source>
        <dbReference type="Proteomes" id="UP001316803"/>
    </source>
</evidence>
<evidence type="ECO:0000259" key="3">
    <source>
        <dbReference type="Pfam" id="PF13086"/>
    </source>
</evidence>
<gene>
    <name evidence="6" type="ORF">OHC33_005245</name>
</gene>
<evidence type="ECO:0000259" key="4">
    <source>
        <dbReference type="Pfam" id="PF13087"/>
    </source>
</evidence>
<comment type="caution">
    <text evidence="6">The sequence shown here is derived from an EMBL/GenBank/DDBJ whole genome shotgun (WGS) entry which is preliminary data.</text>
</comment>
<dbReference type="Pfam" id="PF13086">
    <property type="entry name" value="AAA_11"/>
    <property type="match status" value="1"/>
</dbReference>
<feature type="compositionally biased region" description="Basic and acidic residues" evidence="2">
    <location>
        <begin position="50"/>
        <end position="63"/>
    </location>
</feature>
<accession>A0AAN8EEU7</accession>
<dbReference type="GO" id="GO:0004386">
    <property type="term" value="F:helicase activity"/>
    <property type="evidence" value="ECO:0007669"/>
    <property type="project" value="InterPro"/>
</dbReference>
<evidence type="ECO:0000256" key="1">
    <source>
        <dbReference type="ARBA" id="ARBA00022806"/>
    </source>
</evidence>
<feature type="domain" description="DNA2/NAM7 helicase helicase" evidence="3">
    <location>
        <begin position="350"/>
        <end position="729"/>
    </location>
</feature>
<feature type="region of interest" description="Disordered" evidence="2">
    <location>
        <begin position="1098"/>
        <end position="1184"/>
    </location>
</feature>
<keyword evidence="1" id="KW-0067">ATP-binding</keyword>
<dbReference type="InterPro" id="IPR027417">
    <property type="entry name" value="P-loop_NTPase"/>
</dbReference>
<dbReference type="Proteomes" id="UP001316803">
    <property type="component" value="Unassembled WGS sequence"/>
</dbReference>
<dbReference type="PANTHER" id="PTHR10887">
    <property type="entry name" value="DNA2/NAM7 HELICASE FAMILY"/>
    <property type="match status" value="1"/>
</dbReference>
<keyword evidence="1" id="KW-0347">Helicase</keyword>
<keyword evidence="7" id="KW-1185">Reference proteome</keyword>
<feature type="compositionally biased region" description="Basic and acidic residues" evidence="2">
    <location>
        <begin position="1146"/>
        <end position="1168"/>
    </location>
</feature>
<organism evidence="6 7">
    <name type="scientific">Knufia fluminis</name>
    <dbReference type="NCBI Taxonomy" id="191047"/>
    <lineage>
        <taxon>Eukaryota</taxon>
        <taxon>Fungi</taxon>
        <taxon>Dikarya</taxon>
        <taxon>Ascomycota</taxon>
        <taxon>Pezizomycotina</taxon>
        <taxon>Eurotiomycetes</taxon>
        <taxon>Chaetothyriomycetidae</taxon>
        <taxon>Chaetothyriales</taxon>
        <taxon>Trichomeriaceae</taxon>
        <taxon>Knufia</taxon>
    </lineage>
</organism>
<feature type="region of interest" description="Disordered" evidence="2">
    <location>
        <begin position="50"/>
        <end position="69"/>
    </location>
</feature>
<name>A0AAN8EEU7_9EURO</name>
<reference evidence="6 7" key="1">
    <citation type="submission" date="2022-12" db="EMBL/GenBank/DDBJ databases">
        <title>Genomic features and morphological characterization of a novel Knufia sp. strain isolated from spacecraft assembly facility.</title>
        <authorList>
            <person name="Teixeira M."/>
            <person name="Chander A.M."/>
            <person name="Stajich J.E."/>
            <person name="Venkateswaran K."/>
        </authorList>
    </citation>
    <scope>NUCLEOTIDE SEQUENCE [LARGE SCALE GENOMIC DNA]</scope>
    <source>
        <strain evidence="6 7">FJI-L2-BK-P2</strain>
    </source>
</reference>
<dbReference type="EMBL" id="JAKLMC020000010">
    <property type="protein sequence ID" value="KAK5953973.1"/>
    <property type="molecule type" value="Genomic_DNA"/>
</dbReference>
<dbReference type="Pfam" id="PF25396">
    <property type="entry name" value="ZNFX1"/>
    <property type="match status" value="1"/>
</dbReference>
<feature type="domain" description="DNA2/NAM7 helicase-like C-terminal" evidence="4">
    <location>
        <begin position="744"/>
        <end position="928"/>
    </location>
</feature>
<feature type="region of interest" description="Disordered" evidence="2">
    <location>
        <begin position="1"/>
        <end position="43"/>
    </location>
</feature>
<dbReference type="GO" id="GO:0031048">
    <property type="term" value="P:regulatory ncRNA-mediated heterochromatin formation"/>
    <property type="evidence" value="ECO:0007669"/>
    <property type="project" value="TreeGrafter"/>
</dbReference>
<dbReference type="InterPro" id="IPR041679">
    <property type="entry name" value="DNA2/NAM7-like_C"/>
</dbReference>
<evidence type="ECO:0000313" key="6">
    <source>
        <dbReference type="EMBL" id="KAK5953973.1"/>
    </source>
</evidence>
<feature type="compositionally biased region" description="Polar residues" evidence="2">
    <location>
        <begin position="1098"/>
        <end position="1109"/>
    </location>
</feature>
<keyword evidence="1" id="KW-0547">Nucleotide-binding</keyword>